<dbReference type="Gene3D" id="3.40.190.290">
    <property type="match status" value="1"/>
</dbReference>
<keyword evidence="2" id="KW-0805">Transcription regulation</keyword>
<dbReference type="Proteomes" id="UP001629246">
    <property type="component" value="Unassembled WGS sequence"/>
</dbReference>
<dbReference type="PANTHER" id="PTHR30126">
    <property type="entry name" value="HTH-TYPE TRANSCRIPTIONAL REGULATOR"/>
    <property type="match status" value="1"/>
</dbReference>
<organism evidence="6 7">
    <name type="scientific">Herbaspirillum lusitanum</name>
    <dbReference type="NCBI Taxonomy" id="213312"/>
    <lineage>
        <taxon>Bacteria</taxon>
        <taxon>Pseudomonadati</taxon>
        <taxon>Pseudomonadota</taxon>
        <taxon>Betaproteobacteria</taxon>
        <taxon>Burkholderiales</taxon>
        <taxon>Oxalobacteraceae</taxon>
        <taxon>Herbaspirillum</taxon>
    </lineage>
</organism>
<dbReference type="InterPro" id="IPR036388">
    <property type="entry name" value="WH-like_DNA-bd_sf"/>
</dbReference>
<evidence type="ECO:0000313" key="6">
    <source>
        <dbReference type="EMBL" id="MFL9927622.1"/>
    </source>
</evidence>
<keyword evidence="3" id="KW-0238">DNA-binding</keyword>
<dbReference type="Gene3D" id="1.10.10.10">
    <property type="entry name" value="Winged helix-like DNA-binding domain superfamily/Winged helix DNA-binding domain"/>
    <property type="match status" value="1"/>
</dbReference>
<evidence type="ECO:0000256" key="2">
    <source>
        <dbReference type="ARBA" id="ARBA00023015"/>
    </source>
</evidence>
<dbReference type="Pfam" id="PF00126">
    <property type="entry name" value="HTH_1"/>
    <property type="match status" value="1"/>
</dbReference>
<dbReference type="Pfam" id="PF03466">
    <property type="entry name" value="LysR_substrate"/>
    <property type="match status" value="1"/>
</dbReference>
<dbReference type="PRINTS" id="PR00039">
    <property type="entry name" value="HTHLYSR"/>
</dbReference>
<protein>
    <submittedName>
        <fullName evidence="6">LysR family transcriptional regulator</fullName>
    </submittedName>
</protein>
<accession>A0ABW9AH28</accession>
<evidence type="ECO:0000256" key="3">
    <source>
        <dbReference type="ARBA" id="ARBA00023125"/>
    </source>
</evidence>
<evidence type="ECO:0000259" key="5">
    <source>
        <dbReference type="PROSITE" id="PS50931"/>
    </source>
</evidence>
<reference evidence="6 7" key="1">
    <citation type="journal article" date="2024" name="Chem. Sci.">
        <title>Discovery of megapolipeptins by genome mining of a Burkholderiales bacteria collection.</title>
        <authorList>
            <person name="Paulo B.S."/>
            <person name="Recchia M.J.J."/>
            <person name="Lee S."/>
            <person name="Fergusson C.H."/>
            <person name="Romanowski S.B."/>
            <person name="Hernandez A."/>
            <person name="Krull N."/>
            <person name="Liu D.Y."/>
            <person name="Cavanagh H."/>
            <person name="Bos A."/>
            <person name="Gray C.A."/>
            <person name="Murphy B.T."/>
            <person name="Linington R.G."/>
            <person name="Eustaquio A.S."/>
        </authorList>
    </citation>
    <scope>NUCLEOTIDE SEQUENCE [LARGE SCALE GENOMIC DNA]</scope>
    <source>
        <strain evidence="6 7">RL21-008-BIB-A</strain>
    </source>
</reference>
<comment type="caution">
    <text evidence="6">The sequence shown here is derived from an EMBL/GenBank/DDBJ whole genome shotgun (WGS) entry which is preliminary data.</text>
</comment>
<evidence type="ECO:0000313" key="7">
    <source>
        <dbReference type="Proteomes" id="UP001629246"/>
    </source>
</evidence>
<name>A0ABW9AH28_9BURK</name>
<dbReference type="SUPFAM" id="SSF46785">
    <property type="entry name" value="Winged helix' DNA-binding domain"/>
    <property type="match status" value="1"/>
</dbReference>
<evidence type="ECO:0000256" key="1">
    <source>
        <dbReference type="ARBA" id="ARBA00009437"/>
    </source>
</evidence>
<dbReference type="RefSeq" id="WP_408160858.1">
    <property type="nucleotide sequence ID" value="NZ_JAQQFM010000019.1"/>
</dbReference>
<dbReference type="InterPro" id="IPR036390">
    <property type="entry name" value="WH_DNA-bd_sf"/>
</dbReference>
<dbReference type="InterPro" id="IPR000847">
    <property type="entry name" value="LysR_HTH_N"/>
</dbReference>
<dbReference type="SUPFAM" id="SSF53850">
    <property type="entry name" value="Periplasmic binding protein-like II"/>
    <property type="match status" value="1"/>
</dbReference>
<keyword evidence="4" id="KW-0804">Transcription</keyword>
<dbReference type="PANTHER" id="PTHR30126:SF40">
    <property type="entry name" value="HTH-TYPE TRANSCRIPTIONAL REGULATOR GLTR"/>
    <property type="match status" value="1"/>
</dbReference>
<dbReference type="PROSITE" id="PS50931">
    <property type="entry name" value="HTH_LYSR"/>
    <property type="match status" value="1"/>
</dbReference>
<proteinExistence type="inferred from homology"/>
<dbReference type="InterPro" id="IPR005119">
    <property type="entry name" value="LysR_subst-bd"/>
</dbReference>
<sequence length="319" mass="35605">MSDIPFDLHALQAFVAVCEGGSMIEAARKLGVTQSAVSQLIKSLETQSGMLLLDREFRPSRPTAAGRLLTDLAKDLLEHAQRVNERLIDASRSEVAQIRLGGVDSFSATVGPALVRAISKSAREISLWSGLTPMLSEQLQRRELDLAVCTESTVNDTRIEQHLLFSEAFVAVVPKKAAEEIEDPKELFRQLPLMRYTRRSVIGQQIERYLRHIKLDAPRRFEFDATDPLLNLVAWGMGYAVTTPLCLWQSRHCLGDVTVVPLPESQLGRRNFFLLSREGEWTGLAEEVSGITRQVLEQQISPAIMAALPTLPKDAFSWK</sequence>
<dbReference type="EMBL" id="JAQQFM010000019">
    <property type="protein sequence ID" value="MFL9927622.1"/>
    <property type="molecule type" value="Genomic_DNA"/>
</dbReference>
<evidence type="ECO:0000256" key="4">
    <source>
        <dbReference type="ARBA" id="ARBA00023163"/>
    </source>
</evidence>
<gene>
    <name evidence="6" type="ORF">PQR62_25350</name>
</gene>
<feature type="domain" description="HTH lysR-type" evidence="5">
    <location>
        <begin position="6"/>
        <end position="63"/>
    </location>
</feature>
<keyword evidence="7" id="KW-1185">Reference proteome</keyword>
<comment type="similarity">
    <text evidence="1">Belongs to the LysR transcriptional regulatory family.</text>
</comment>